<feature type="region of interest" description="Disordered" evidence="9">
    <location>
        <begin position="358"/>
        <end position="378"/>
    </location>
</feature>
<dbReference type="InterPro" id="IPR006327">
    <property type="entry name" value="PTS_IIC_fruc"/>
</dbReference>
<sequence>MKGLEVMTLKKIGKELEQHIMTGISYMIPIVIAGAVLMAISRVGASFYGISDIWESKWADSANLIIRFLNTDDGWGGMALDLMFPIISAYISYSISDKGGIAPGIIGGMLVANMNAGFLGALASGLIAGYTVKLLTDNIRLPQAAKSVLPVFIVPVVGTFITLFLIQYVIGVPFASINTGLAAWLKGLTGTNKVLLAAIVGGMVGFDLGGPVNKAAVTTAMALLTSGVYDPNTAAQVAIIIPPLGLGLATIINKRKFNHDLQEAGNASLVMGLIGVSEGAIPFAVESPLKVIPANVIGSAIGSALAVGLGAVNHAPISGFYGWLAVEKWWFYLIGVAVGTLIVTALTLLLRKEQPMEDKAIEEESDEGDYFTEDEWES</sequence>
<dbReference type="NCBIfam" id="TIGR01427">
    <property type="entry name" value="PTS_IIC_fructo"/>
    <property type="match status" value="1"/>
</dbReference>
<keyword evidence="7 10" id="KW-1133">Transmembrane helix</keyword>
<reference evidence="12 13" key="1">
    <citation type="journal article" date="2015" name="Genome Announc.">
        <title>Expanding the biotechnology potential of lactobacilli through comparative genomics of 213 strains and associated genera.</title>
        <authorList>
            <person name="Sun Z."/>
            <person name="Harris H.M."/>
            <person name="McCann A."/>
            <person name="Guo C."/>
            <person name="Argimon S."/>
            <person name="Zhang W."/>
            <person name="Yang X."/>
            <person name="Jeffery I.B."/>
            <person name="Cooney J.C."/>
            <person name="Kagawa T.F."/>
            <person name="Liu W."/>
            <person name="Song Y."/>
            <person name="Salvetti E."/>
            <person name="Wrobel A."/>
            <person name="Rasinkangas P."/>
            <person name="Parkhill J."/>
            <person name="Rea M.C."/>
            <person name="O'Sullivan O."/>
            <person name="Ritari J."/>
            <person name="Douillard F.P."/>
            <person name="Paul Ross R."/>
            <person name="Yang R."/>
            <person name="Briner A.E."/>
            <person name="Felis G.E."/>
            <person name="de Vos W.M."/>
            <person name="Barrangou R."/>
            <person name="Klaenhammer T.R."/>
            <person name="Caufield P.W."/>
            <person name="Cui Y."/>
            <person name="Zhang H."/>
            <person name="O'Toole P.W."/>
        </authorList>
    </citation>
    <scope>NUCLEOTIDE SEQUENCE [LARGE SCALE GENOMIC DNA]</scope>
    <source>
        <strain evidence="12 13">DSM 16230</strain>
    </source>
</reference>
<dbReference type="PATRIC" id="fig|1423801.4.peg.2183"/>
<feature type="compositionally biased region" description="Acidic residues" evidence="9">
    <location>
        <begin position="360"/>
        <end position="378"/>
    </location>
</feature>
<keyword evidence="3" id="KW-1003">Cell membrane</keyword>
<dbReference type="Pfam" id="PF02378">
    <property type="entry name" value="PTS_EIIC"/>
    <property type="match status" value="1"/>
</dbReference>
<organism evidence="12 13">
    <name type="scientific">Liquorilactobacillus satsumensis DSM 16230 = JCM 12392</name>
    <dbReference type="NCBI Taxonomy" id="1423801"/>
    <lineage>
        <taxon>Bacteria</taxon>
        <taxon>Bacillati</taxon>
        <taxon>Bacillota</taxon>
        <taxon>Bacilli</taxon>
        <taxon>Lactobacillales</taxon>
        <taxon>Lactobacillaceae</taxon>
        <taxon>Liquorilactobacillus</taxon>
    </lineage>
</organism>
<protein>
    <submittedName>
        <fullName evidence="12">PTS system, fructose-specific IIC component</fullName>
    </submittedName>
</protein>
<keyword evidence="4" id="KW-0762">Sugar transport</keyword>
<evidence type="ECO:0000256" key="4">
    <source>
        <dbReference type="ARBA" id="ARBA00022597"/>
    </source>
</evidence>
<evidence type="ECO:0000256" key="6">
    <source>
        <dbReference type="ARBA" id="ARBA00022692"/>
    </source>
</evidence>
<feature type="domain" description="PTS EIIC type-2" evidence="11">
    <location>
        <begin position="16"/>
        <end position="350"/>
    </location>
</feature>
<dbReference type="GO" id="GO:0009401">
    <property type="term" value="P:phosphoenolpyruvate-dependent sugar phosphotransferase system"/>
    <property type="evidence" value="ECO:0007669"/>
    <property type="project" value="UniProtKB-KW"/>
</dbReference>
<keyword evidence="6 10" id="KW-0812">Transmembrane</keyword>
<dbReference type="PROSITE" id="PS51104">
    <property type="entry name" value="PTS_EIIC_TYPE_2"/>
    <property type="match status" value="1"/>
</dbReference>
<feature type="transmembrane region" description="Helical" evidence="10">
    <location>
        <begin position="194"/>
        <end position="213"/>
    </location>
</feature>
<evidence type="ECO:0000256" key="2">
    <source>
        <dbReference type="ARBA" id="ARBA00022448"/>
    </source>
</evidence>
<proteinExistence type="predicted"/>
<dbReference type="PANTHER" id="PTHR30505">
    <property type="entry name" value="FRUCTOSE-LIKE PERMEASE"/>
    <property type="match status" value="1"/>
</dbReference>
<evidence type="ECO:0000256" key="5">
    <source>
        <dbReference type="ARBA" id="ARBA00022683"/>
    </source>
</evidence>
<name>A0A0R1V0E4_9LACO</name>
<evidence type="ECO:0000256" key="7">
    <source>
        <dbReference type="ARBA" id="ARBA00022989"/>
    </source>
</evidence>
<feature type="transmembrane region" description="Helical" evidence="10">
    <location>
        <begin position="152"/>
        <end position="174"/>
    </location>
</feature>
<keyword evidence="2" id="KW-0813">Transport</keyword>
<keyword evidence="13" id="KW-1185">Reference proteome</keyword>
<evidence type="ECO:0000256" key="8">
    <source>
        <dbReference type="ARBA" id="ARBA00023136"/>
    </source>
</evidence>
<dbReference type="GO" id="GO:0005351">
    <property type="term" value="F:carbohydrate:proton symporter activity"/>
    <property type="evidence" value="ECO:0007669"/>
    <property type="project" value="InterPro"/>
</dbReference>
<comment type="subcellular location">
    <subcellularLocation>
        <location evidence="1">Cell inner membrane</location>
        <topology evidence="1">Multi-pass membrane protein</topology>
    </subcellularLocation>
</comment>
<feature type="transmembrane region" description="Helical" evidence="10">
    <location>
        <begin position="20"/>
        <end position="40"/>
    </location>
</feature>
<comment type="caution">
    <text evidence="12">The sequence shown here is derived from an EMBL/GenBank/DDBJ whole genome shotgun (WGS) entry which is preliminary data.</text>
</comment>
<dbReference type="Proteomes" id="UP000051166">
    <property type="component" value="Unassembled WGS sequence"/>
</dbReference>
<dbReference type="GO" id="GO:0005886">
    <property type="term" value="C:plasma membrane"/>
    <property type="evidence" value="ECO:0007669"/>
    <property type="project" value="UniProtKB-SubCell"/>
</dbReference>
<dbReference type="PANTHER" id="PTHR30505:SF0">
    <property type="entry name" value="FRUCTOSE-LIKE PTS SYSTEM EIIBC COMPONENT-RELATED"/>
    <property type="match status" value="1"/>
</dbReference>
<feature type="transmembrane region" description="Helical" evidence="10">
    <location>
        <begin position="329"/>
        <end position="350"/>
    </location>
</feature>
<evidence type="ECO:0000256" key="1">
    <source>
        <dbReference type="ARBA" id="ARBA00004429"/>
    </source>
</evidence>
<feature type="transmembrane region" description="Helical" evidence="10">
    <location>
        <begin position="105"/>
        <end position="132"/>
    </location>
</feature>
<evidence type="ECO:0000259" key="11">
    <source>
        <dbReference type="PROSITE" id="PS51104"/>
    </source>
</evidence>
<evidence type="ECO:0000313" key="12">
    <source>
        <dbReference type="EMBL" id="KRL96851.1"/>
    </source>
</evidence>
<feature type="transmembrane region" description="Helical" evidence="10">
    <location>
        <begin position="74"/>
        <end position="93"/>
    </location>
</feature>
<evidence type="ECO:0000256" key="10">
    <source>
        <dbReference type="SAM" id="Phobius"/>
    </source>
</evidence>
<evidence type="ECO:0000313" key="13">
    <source>
        <dbReference type="Proteomes" id="UP000051166"/>
    </source>
</evidence>
<accession>A0A0R1V0E4</accession>
<dbReference type="GO" id="GO:0090563">
    <property type="term" value="F:protein-phosphocysteine-sugar phosphotransferase activity"/>
    <property type="evidence" value="ECO:0007669"/>
    <property type="project" value="TreeGrafter"/>
</dbReference>
<evidence type="ECO:0000256" key="9">
    <source>
        <dbReference type="SAM" id="MobiDB-lite"/>
    </source>
</evidence>
<gene>
    <name evidence="12" type="ORF">FD50_GL002136</name>
</gene>
<dbReference type="GO" id="GO:0008982">
    <property type="term" value="F:protein-N(PI)-phosphohistidine-sugar phosphotransferase activity"/>
    <property type="evidence" value="ECO:0007669"/>
    <property type="project" value="InterPro"/>
</dbReference>
<dbReference type="InterPro" id="IPR003352">
    <property type="entry name" value="PTS_EIIC"/>
</dbReference>
<feature type="transmembrane region" description="Helical" evidence="10">
    <location>
        <begin position="233"/>
        <end position="252"/>
    </location>
</feature>
<dbReference type="AlphaFoldDB" id="A0A0R1V0E4"/>
<dbReference type="EMBL" id="AZFQ01000055">
    <property type="protein sequence ID" value="KRL96851.1"/>
    <property type="molecule type" value="Genomic_DNA"/>
</dbReference>
<evidence type="ECO:0000256" key="3">
    <source>
        <dbReference type="ARBA" id="ARBA00022475"/>
    </source>
</evidence>
<keyword evidence="8 10" id="KW-0472">Membrane</keyword>
<keyword evidence="5" id="KW-0598">Phosphotransferase system</keyword>
<dbReference type="InterPro" id="IPR050864">
    <property type="entry name" value="Bacterial_PTS_Sugar_Transport"/>
</dbReference>
<dbReference type="STRING" id="1423801.FD50_GL002136"/>
<dbReference type="InterPro" id="IPR013014">
    <property type="entry name" value="PTS_EIIC_2"/>
</dbReference>